<dbReference type="EMBL" id="CM007900">
    <property type="protein sequence ID" value="OTG08146.1"/>
    <property type="molecule type" value="Genomic_DNA"/>
</dbReference>
<dbReference type="InterPro" id="IPR007658">
    <property type="entry name" value="DUF594"/>
</dbReference>
<feature type="transmembrane region" description="Helical" evidence="1">
    <location>
        <begin position="43"/>
        <end position="63"/>
    </location>
</feature>
<proteinExistence type="predicted"/>
<feature type="transmembrane region" description="Helical" evidence="1">
    <location>
        <begin position="92"/>
        <end position="112"/>
    </location>
</feature>
<evidence type="ECO:0000256" key="1">
    <source>
        <dbReference type="SAM" id="Phobius"/>
    </source>
</evidence>
<dbReference type="PANTHER" id="PTHR31325">
    <property type="entry name" value="OS01G0798800 PROTEIN-RELATED"/>
    <property type="match status" value="1"/>
</dbReference>
<dbReference type="Pfam" id="PF13968">
    <property type="entry name" value="DUF4220"/>
    <property type="match status" value="1"/>
</dbReference>
<organism evidence="4 5">
    <name type="scientific">Helianthus annuus</name>
    <name type="common">Common sunflower</name>
    <dbReference type="NCBI Taxonomy" id="4232"/>
    <lineage>
        <taxon>Eukaryota</taxon>
        <taxon>Viridiplantae</taxon>
        <taxon>Streptophyta</taxon>
        <taxon>Embryophyta</taxon>
        <taxon>Tracheophyta</taxon>
        <taxon>Spermatophyta</taxon>
        <taxon>Magnoliopsida</taxon>
        <taxon>eudicotyledons</taxon>
        <taxon>Gunneridae</taxon>
        <taxon>Pentapetalae</taxon>
        <taxon>asterids</taxon>
        <taxon>campanulids</taxon>
        <taxon>Asterales</taxon>
        <taxon>Asteraceae</taxon>
        <taxon>Asteroideae</taxon>
        <taxon>Heliantheae alliance</taxon>
        <taxon>Heliantheae</taxon>
        <taxon>Helianthus</taxon>
    </lineage>
</organism>
<protein>
    <recommendedName>
        <fullName evidence="3">DUF4220 domain-containing protein</fullName>
    </recommendedName>
</protein>
<gene>
    <name evidence="4" type="ORF">HannXRQ_Chr11g0338431</name>
</gene>
<feature type="transmembrane region" description="Helical" evidence="1">
    <location>
        <begin position="118"/>
        <end position="146"/>
    </location>
</feature>
<feature type="transmembrane region" description="Helical" evidence="1">
    <location>
        <begin position="196"/>
        <end position="215"/>
    </location>
</feature>
<dbReference type="Pfam" id="PF04578">
    <property type="entry name" value="DUF594"/>
    <property type="match status" value="1"/>
</dbReference>
<evidence type="ECO:0000313" key="4">
    <source>
        <dbReference type="EMBL" id="OTG08146.1"/>
    </source>
</evidence>
<dbReference type="AlphaFoldDB" id="A0A251TC42"/>
<dbReference type="Proteomes" id="UP000215914">
    <property type="component" value="Chromosome 11"/>
</dbReference>
<dbReference type="FunCoup" id="A0A251TC42">
    <property type="interactions" value="989"/>
</dbReference>
<evidence type="ECO:0000313" key="5">
    <source>
        <dbReference type="Proteomes" id="UP000215914"/>
    </source>
</evidence>
<keyword evidence="2" id="KW-0732">Signal</keyword>
<feature type="signal peptide" evidence="2">
    <location>
        <begin position="1"/>
        <end position="23"/>
    </location>
</feature>
<keyword evidence="5" id="KW-1185">Reference proteome</keyword>
<feature type="transmembrane region" description="Helical" evidence="1">
    <location>
        <begin position="167"/>
        <end position="190"/>
    </location>
</feature>
<feature type="chain" id="PRO_5012580749" description="DUF4220 domain-containing protein" evidence="2">
    <location>
        <begin position="24"/>
        <end position="810"/>
    </location>
</feature>
<dbReference type="InParanoid" id="A0A251TC42"/>
<dbReference type="STRING" id="4232.A0A251TC42"/>
<keyword evidence="1" id="KW-0812">Transmembrane</keyword>
<evidence type="ECO:0000259" key="3">
    <source>
        <dbReference type="Pfam" id="PF13968"/>
    </source>
</evidence>
<feature type="transmembrane region" description="Helical" evidence="1">
    <location>
        <begin position="373"/>
        <end position="399"/>
    </location>
</feature>
<reference evidence="5" key="1">
    <citation type="journal article" date="2017" name="Nature">
        <title>The sunflower genome provides insights into oil metabolism, flowering and Asterid evolution.</title>
        <authorList>
            <person name="Badouin H."/>
            <person name="Gouzy J."/>
            <person name="Grassa C.J."/>
            <person name="Murat F."/>
            <person name="Staton S.E."/>
            <person name="Cottret L."/>
            <person name="Lelandais-Briere C."/>
            <person name="Owens G.L."/>
            <person name="Carrere S."/>
            <person name="Mayjonade B."/>
            <person name="Legrand L."/>
            <person name="Gill N."/>
            <person name="Kane N.C."/>
            <person name="Bowers J.E."/>
            <person name="Hubner S."/>
            <person name="Bellec A."/>
            <person name="Berard A."/>
            <person name="Berges H."/>
            <person name="Blanchet N."/>
            <person name="Boniface M.C."/>
            <person name="Brunel D."/>
            <person name="Catrice O."/>
            <person name="Chaidir N."/>
            <person name="Claudel C."/>
            <person name="Donnadieu C."/>
            <person name="Faraut T."/>
            <person name="Fievet G."/>
            <person name="Helmstetter N."/>
            <person name="King M."/>
            <person name="Knapp S.J."/>
            <person name="Lai Z."/>
            <person name="Le Paslier M.C."/>
            <person name="Lippi Y."/>
            <person name="Lorenzon L."/>
            <person name="Mandel J.R."/>
            <person name="Marage G."/>
            <person name="Marchand G."/>
            <person name="Marquand E."/>
            <person name="Bret-Mestries E."/>
            <person name="Morien E."/>
            <person name="Nambeesan S."/>
            <person name="Nguyen T."/>
            <person name="Pegot-Espagnet P."/>
            <person name="Pouilly N."/>
            <person name="Raftis F."/>
            <person name="Sallet E."/>
            <person name="Schiex T."/>
            <person name="Thomas J."/>
            <person name="Vandecasteele C."/>
            <person name="Vares D."/>
            <person name="Vear F."/>
            <person name="Vautrin S."/>
            <person name="Crespi M."/>
            <person name="Mangin B."/>
            <person name="Burke J.M."/>
            <person name="Salse J."/>
            <person name="Munos S."/>
            <person name="Vincourt P."/>
            <person name="Rieseberg L.H."/>
            <person name="Langlade N.B."/>
        </authorList>
    </citation>
    <scope>NUCLEOTIDE SEQUENCE [LARGE SCALE GENOMIC DNA]</scope>
    <source>
        <strain evidence="5">cv. SF193</strain>
    </source>
</reference>
<feature type="domain" description="DUF4220" evidence="3">
    <location>
        <begin position="126"/>
        <end position="506"/>
    </location>
</feature>
<feature type="transmembrane region" description="Helical" evidence="1">
    <location>
        <begin position="411"/>
        <end position="433"/>
    </location>
</feature>
<dbReference type="InterPro" id="IPR025315">
    <property type="entry name" value="DUF4220"/>
</dbReference>
<sequence>MRIFFFFFFVSFYCVSLSGVCKSLYFECTHIGFTNLGKLETKHLFAVPVTLAAFFFFSQDKILCVKQPKMARMLVDIPIPPKWKQLWDTWDLRCFIVLSLLLQTFLIFVAPLRKRTKSYWIVMPLWSAYLLADATANFAVGLISNSMGNPGENAGKKSRTPAENTDLLAFWAPFLLVHLGGPDTITAFALEDNELWLRHLLGLVFQCLAAVYVFVQSLPDNRLWIPTTLMFVTGMIKYAERTRSLYLASADKFKESMLTGPDPGPNYAKLMDEYASKKKSNLPTSIEMTEELDTSTKSANKAKKGRLKELEVVQYGHVFFEKFRGLIVDTIFSQKERNFSRDFFLNRTAKDAFRVIEVELNFIYEVLFTKLPVVYGMFGAICRCFSLASVCLAIIIFIMKGKSNFSEADVTITYGLLFGALVLDLTSLFMLLFSDWTIIALRGSPDVERDNSLKSRIITCLLGVLLPPRIEANLQGTTGNSETKTCGRRMGRRWSETIGTFNLIDYCLHKQYTGKRFRQYIGENTWEKVFIMLGVNEFLDSIIYVKPQAFTGILKEFIFKELKSKSELADDLDTAKEISLARGDWVLRVEDGWAGLLKYVAGVDYDQSLILWHIATELLYNQDPPTDSSDKDKENRDNSKLLSDYMLYLLIMESSMMSAVAGIAQIRFRDTCAEAKRFFVDMKDESKGKNDDGKLKNACNEIYKVVTEVEPVAIKGDRSKSLLFDGCILAKELVKIENSLKKNKWEIISKVWVELLCYAATHSRANMQAAQVSRGGELITIVWLLMSHFGLGEQFQINEGQSRAKLVVGK</sequence>
<evidence type="ECO:0000256" key="2">
    <source>
        <dbReference type="SAM" id="SignalP"/>
    </source>
</evidence>
<keyword evidence="1" id="KW-0472">Membrane</keyword>
<dbReference type="OMA" id="CRANDHV"/>
<name>A0A251TC42_HELAN</name>
<accession>A0A251TC42</accession>
<keyword evidence="1" id="KW-1133">Transmembrane helix</keyword>